<gene>
    <name evidence="4" type="ORF">Tco_0679643</name>
</gene>
<feature type="region of interest" description="Disordered" evidence="2">
    <location>
        <begin position="1"/>
        <end position="59"/>
    </location>
</feature>
<feature type="region of interest" description="Disordered" evidence="2">
    <location>
        <begin position="1115"/>
        <end position="1138"/>
    </location>
</feature>
<feature type="region of interest" description="Disordered" evidence="2">
    <location>
        <begin position="978"/>
        <end position="997"/>
    </location>
</feature>
<evidence type="ECO:0000256" key="1">
    <source>
        <dbReference type="SAM" id="Coils"/>
    </source>
</evidence>
<proteinExistence type="predicted"/>
<dbReference type="SUPFAM" id="SSF56672">
    <property type="entry name" value="DNA/RNA polymerases"/>
    <property type="match status" value="1"/>
</dbReference>
<feature type="coiled-coil region" evidence="1">
    <location>
        <begin position="817"/>
        <end position="844"/>
    </location>
</feature>
<dbReference type="Proteomes" id="UP001151760">
    <property type="component" value="Unassembled WGS sequence"/>
</dbReference>
<evidence type="ECO:0000313" key="5">
    <source>
        <dbReference type="Proteomes" id="UP001151760"/>
    </source>
</evidence>
<protein>
    <submittedName>
        <fullName evidence="4">Ribonuclease H-like domain-containing protein</fullName>
    </submittedName>
</protein>
<keyword evidence="5" id="KW-1185">Reference proteome</keyword>
<dbReference type="EMBL" id="BQNB010009551">
    <property type="protein sequence ID" value="GJS65079.1"/>
    <property type="molecule type" value="Genomic_DNA"/>
</dbReference>
<sequence length="1190" mass="134812">MPLWKDSLLIDSPSMNVSHDEPELSCDAKKNDDERVSKESEVDDQEKPESSTPNINTVGPSINIASANLKTGSLHINTVSPTVITTRSNRSQTVSDIFSLRDNVTSEATHADLFGDETEMDMSNLNASYQTRGMTKTVNEQGFLSAVYEGKTHEDLHTLDLPKGKRAIGTKWIFKNKKDERGIVIRNKARLVAQGYTQEEGIDYDEVFAPVARIEAIRLFLAYASFMGFMVYQMDVKSAFLYGQIEEEVYVCQPPGFEDPDYPDKVYKVVKALYGLHQAPRAWYETLAKYLLDNGFHRGKIDQTLFIKKQKGDILLVQVYVDDIIFGSTKKELCLEFEKLMHDKFQMSSMGELTFFLGLQVKQKEDGIFISQDKYVTDILKKFGFQDVRTASTPMDTEKPLLKDSDGDDVDVHLYRSMIGSLMYLTSSRPDIMFAVCACARFQVTPKTSHLLAVKRVFRYLKGKPTLSLWKSTIGGCQFLGNRLISWQCKKQIMVATSTTEAEYVAAASCYGQDKKIEYLMLNASPLKYVKRGRDTKIPQSSGPLVKVGDKAVHKELDAQTRFETTSKQSNDPHLSRVNTLGSGEDSMKLMELMNLNSLSIHQMASLEFCDKHNMVAYLEKSEGSEGFHQIIDFLTASHIKNALTECPTLYASPIEQFWQTAALSTNEDGVRGITATIDRKVKVFVSEASIRRHLKLEDSEGLKTLPTAEIFEQLALMGPKKTAWEQFSSNIATAIICLATNRTFNFSNLIFEAMVKNLDNEAAFTSVDVLVGGLATTDNSLEVVMHCTMNKTPTRPHDSPLLRVHTLGIDEGSLQQNELTDLVTKLTDRLEVLENDLHQINQEKKPHKKVVLVLLLQSSSKSKTVREKSATNKARRRARIVISEDEDAEEDSSKQGRKISKIDKISIIPPSLVHPEQDMEYDFDVNTAEGFTTANVPVTTASAFISTVSPPRVSTAKDISGAKTLVYIRRSAERRKDKGKAIMKEDESIQKKAKKQLEQERDGFEEAIRLQEQINEEEKQRIARDAKIAKQLLEEFDRARQEQEVVAEADQAHDIDWSDLVVLRYHALQNRSFSKAEVRKNMCIYLKNQGGYKLSHFKGMSYEDIRPIFEISSKKRSREDSDEDNAKKQKLEDDAEKEELKDSMDVVLRDDIAIDIESLATKYPIVDWKTHVLTKKYDVLSNHQRRWKF</sequence>
<feature type="compositionally biased region" description="Basic and acidic residues" evidence="2">
    <location>
        <begin position="18"/>
        <end position="49"/>
    </location>
</feature>
<organism evidence="4 5">
    <name type="scientific">Tanacetum coccineum</name>
    <dbReference type="NCBI Taxonomy" id="301880"/>
    <lineage>
        <taxon>Eukaryota</taxon>
        <taxon>Viridiplantae</taxon>
        <taxon>Streptophyta</taxon>
        <taxon>Embryophyta</taxon>
        <taxon>Tracheophyta</taxon>
        <taxon>Spermatophyta</taxon>
        <taxon>Magnoliopsida</taxon>
        <taxon>eudicotyledons</taxon>
        <taxon>Gunneridae</taxon>
        <taxon>Pentapetalae</taxon>
        <taxon>asterids</taxon>
        <taxon>campanulids</taxon>
        <taxon>Asterales</taxon>
        <taxon>Asteraceae</taxon>
        <taxon>Asteroideae</taxon>
        <taxon>Anthemideae</taxon>
        <taxon>Anthemidinae</taxon>
        <taxon>Tanacetum</taxon>
    </lineage>
</organism>
<name>A0ABQ4XIE9_9ASTR</name>
<evidence type="ECO:0000256" key="2">
    <source>
        <dbReference type="SAM" id="MobiDB-lite"/>
    </source>
</evidence>
<feature type="domain" description="Reverse transcriptase Ty1/copia-type" evidence="3">
    <location>
        <begin position="158"/>
        <end position="395"/>
    </location>
</feature>
<feature type="compositionally biased region" description="Polar residues" evidence="2">
    <location>
        <begin position="50"/>
        <end position="59"/>
    </location>
</feature>
<comment type="caution">
    <text evidence="4">The sequence shown here is derived from an EMBL/GenBank/DDBJ whole genome shotgun (WGS) entry which is preliminary data.</text>
</comment>
<dbReference type="Pfam" id="PF07727">
    <property type="entry name" value="RVT_2"/>
    <property type="match status" value="1"/>
</dbReference>
<reference evidence="4" key="2">
    <citation type="submission" date="2022-01" db="EMBL/GenBank/DDBJ databases">
        <authorList>
            <person name="Yamashiro T."/>
            <person name="Shiraishi A."/>
            <person name="Satake H."/>
            <person name="Nakayama K."/>
        </authorList>
    </citation>
    <scope>NUCLEOTIDE SEQUENCE</scope>
</reference>
<accession>A0ABQ4XIE9</accession>
<dbReference type="PANTHER" id="PTHR11439">
    <property type="entry name" value="GAG-POL-RELATED RETROTRANSPOSON"/>
    <property type="match status" value="1"/>
</dbReference>
<dbReference type="InterPro" id="IPR013103">
    <property type="entry name" value="RVT_2"/>
</dbReference>
<feature type="compositionally biased region" description="Basic and acidic residues" evidence="2">
    <location>
        <begin position="1125"/>
        <end position="1138"/>
    </location>
</feature>
<evidence type="ECO:0000313" key="4">
    <source>
        <dbReference type="EMBL" id="GJS65079.1"/>
    </source>
</evidence>
<reference evidence="4" key="1">
    <citation type="journal article" date="2022" name="Int. J. Mol. Sci.">
        <title>Draft Genome of Tanacetum Coccineum: Genomic Comparison of Closely Related Tanacetum-Family Plants.</title>
        <authorList>
            <person name="Yamashiro T."/>
            <person name="Shiraishi A."/>
            <person name="Nakayama K."/>
            <person name="Satake H."/>
        </authorList>
    </citation>
    <scope>NUCLEOTIDE SEQUENCE</scope>
</reference>
<dbReference type="InterPro" id="IPR043502">
    <property type="entry name" value="DNA/RNA_pol_sf"/>
</dbReference>
<evidence type="ECO:0000259" key="3">
    <source>
        <dbReference type="Pfam" id="PF07727"/>
    </source>
</evidence>
<keyword evidence="1" id="KW-0175">Coiled coil</keyword>
<dbReference type="PANTHER" id="PTHR11439:SF495">
    <property type="entry name" value="REVERSE TRANSCRIPTASE, RNA-DEPENDENT DNA POLYMERASE-RELATED"/>
    <property type="match status" value="1"/>
</dbReference>